<sequence>MLYGRKAAVGTSVKSLDRHNELSYSSEEVHGSRKGRRTSEGSETHVLQETSPTDKTLVEKPKHVARGPEEEVGQRKGKQPSGSSPSLHKQKSASESAKQGQANHKEQSEGQEKGKGKIQVEQASPTEF</sequence>
<evidence type="ECO:0000313" key="2">
    <source>
        <dbReference type="EMBL" id="MBW0545658.1"/>
    </source>
</evidence>
<proteinExistence type="predicted"/>
<dbReference type="Proteomes" id="UP000765509">
    <property type="component" value="Unassembled WGS sequence"/>
</dbReference>
<keyword evidence="3" id="KW-1185">Reference proteome</keyword>
<dbReference type="AlphaFoldDB" id="A0A9Q3FT03"/>
<feature type="compositionally biased region" description="Polar residues" evidence="1">
    <location>
        <begin position="45"/>
        <end position="54"/>
    </location>
</feature>
<reference evidence="2" key="1">
    <citation type="submission" date="2021-03" db="EMBL/GenBank/DDBJ databases">
        <title>Draft genome sequence of rust myrtle Austropuccinia psidii MF-1, a brazilian biotype.</title>
        <authorList>
            <person name="Quecine M.C."/>
            <person name="Pachon D.M.R."/>
            <person name="Bonatelli M.L."/>
            <person name="Correr F.H."/>
            <person name="Franceschini L.M."/>
            <person name="Leite T.F."/>
            <person name="Margarido G.R.A."/>
            <person name="Almeida C.A."/>
            <person name="Ferrarezi J.A."/>
            <person name="Labate C.A."/>
        </authorList>
    </citation>
    <scope>NUCLEOTIDE SEQUENCE</scope>
    <source>
        <strain evidence="2">MF-1</strain>
    </source>
</reference>
<evidence type="ECO:0000313" key="3">
    <source>
        <dbReference type="Proteomes" id="UP000765509"/>
    </source>
</evidence>
<feature type="region of interest" description="Disordered" evidence="1">
    <location>
        <begin position="1"/>
        <end position="128"/>
    </location>
</feature>
<comment type="caution">
    <text evidence="2">The sequence shown here is derived from an EMBL/GenBank/DDBJ whole genome shotgun (WGS) entry which is preliminary data.</text>
</comment>
<evidence type="ECO:0000256" key="1">
    <source>
        <dbReference type="SAM" id="MobiDB-lite"/>
    </source>
</evidence>
<feature type="compositionally biased region" description="Basic and acidic residues" evidence="1">
    <location>
        <begin position="56"/>
        <end position="74"/>
    </location>
</feature>
<feature type="compositionally biased region" description="Basic and acidic residues" evidence="1">
    <location>
        <begin position="15"/>
        <end position="43"/>
    </location>
</feature>
<feature type="compositionally biased region" description="Polar residues" evidence="1">
    <location>
        <begin position="80"/>
        <end position="102"/>
    </location>
</feature>
<organism evidence="2 3">
    <name type="scientific">Austropuccinia psidii MF-1</name>
    <dbReference type="NCBI Taxonomy" id="1389203"/>
    <lineage>
        <taxon>Eukaryota</taxon>
        <taxon>Fungi</taxon>
        <taxon>Dikarya</taxon>
        <taxon>Basidiomycota</taxon>
        <taxon>Pucciniomycotina</taxon>
        <taxon>Pucciniomycetes</taxon>
        <taxon>Pucciniales</taxon>
        <taxon>Sphaerophragmiaceae</taxon>
        <taxon>Austropuccinia</taxon>
    </lineage>
</organism>
<feature type="compositionally biased region" description="Basic and acidic residues" evidence="1">
    <location>
        <begin position="103"/>
        <end position="115"/>
    </location>
</feature>
<protein>
    <submittedName>
        <fullName evidence="2">Uncharacterized protein</fullName>
    </submittedName>
</protein>
<name>A0A9Q3FT03_9BASI</name>
<gene>
    <name evidence="2" type="ORF">O181_085373</name>
</gene>
<accession>A0A9Q3FT03</accession>
<dbReference type="EMBL" id="AVOT02050612">
    <property type="protein sequence ID" value="MBW0545658.1"/>
    <property type="molecule type" value="Genomic_DNA"/>
</dbReference>